<feature type="domain" description="GB1/RHD3-type G" evidence="9">
    <location>
        <begin position="37"/>
        <end position="70"/>
    </location>
</feature>
<dbReference type="Proteomes" id="UP000316621">
    <property type="component" value="Chromosome 5"/>
</dbReference>
<organism evidence="10 11">
    <name type="scientific">Papaver somniferum</name>
    <name type="common">Opium poppy</name>
    <dbReference type="NCBI Taxonomy" id="3469"/>
    <lineage>
        <taxon>Eukaryota</taxon>
        <taxon>Viridiplantae</taxon>
        <taxon>Streptophyta</taxon>
        <taxon>Embryophyta</taxon>
        <taxon>Tracheophyta</taxon>
        <taxon>Spermatophyta</taxon>
        <taxon>Magnoliopsida</taxon>
        <taxon>Ranunculales</taxon>
        <taxon>Papaveraceae</taxon>
        <taxon>Papaveroideae</taxon>
        <taxon>Papaver</taxon>
    </lineage>
</organism>
<dbReference type="InterPro" id="IPR008803">
    <property type="entry name" value="RHD3/Sey1"/>
</dbReference>
<keyword evidence="1" id="KW-0812">Transmembrane</keyword>
<keyword evidence="6" id="KW-0342">GTP-binding</keyword>
<dbReference type="AlphaFoldDB" id="A0A4Y7JI27"/>
<keyword evidence="2" id="KW-0547">Nucleotide-binding</keyword>
<evidence type="ECO:0000256" key="7">
    <source>
        <dbReference type="ARBA" id="ARBA00023136"/>
    </source>
</evidence>
<sequence length="719" mass="82029">MGGGEEADKEECSTQLIDGNGVFNATGFENFMETVNISECGVVAIMGPQSSGKSTLLNYLFHTNFKEMDAFKGRWVLSCNDRQFEKQSARFALAVSDIVLINMWCHDIGRNLVANMPYLKTVFKVIMSSQRKVTLLFVVRDKTKTPFEHLELVLKEDIQKIWDGVPKSEADKDTPPLSEFCNFEVVALSSCEEKEEQFKEEVKQLKNRIILSIAPRRWDRVSASTFCCSTLPMLWENIRDYKDIDPIAHEVVVAAFKCQEIANEKLRHFTSNEDWLVLDEAVEAGFVSGFGEKVSSILDAYLSEYDSEAIVFDESVRNLKREKLELKALQFVHPTYQTLLRHLQAKCLDNFNKALKQSVEKGEGFVAAVRSCLESSVREFDEGLVDWDASKVNKTQTGMLLDACVKIPDWDASKVKVKLLRDITDQAESICCAKLSELNSYYENQLTEALSEPVKCLLESAGDNTWALIRKLVQREKEAALSKFTNALNILAFSQEKVDLLVQDRRDFANTVVEERAREEVSKVLTRMKNRFSAVFNYDGNSIRIWTGEEDIVSITMVALSATLRLLSVMSAIRLDEKPDRISNQLLSFILDRRVAHFDPLATSSWDEIPAEDTLITPVQCKSLWRKFMSETKSVVTPVISAQEAHRRHRRSSFNWITHLWVIPVMVILGSNEFMLLLKSPLYFLLLFVGYLVGKFCNRPVSVLVSVWRRFFWRTSVST</sequence>
<dbReference type="PANTHER" id="PTHR45923:SF20">
    <property type="entry name" value="PROTEIN ROOT HAIR DEFECTIVE 3 HOMOLOG 2"/>
    <property type="match status" value="1"/>
</dbReference>
<proteinExistence type="inferred from homology"/>
<evidence type="ECO:0000256" key="2">
    <source>
        <dbReference type="ARBA" id="ARBA00022741"/>
    </source>
</evidence>
<dbReference type="Gramene" id="RZC60407">
    <property type="protein sequence ID" value="RZC60407"/>
    <property type="gene ID" value="C5167_022163"/>
</dbReference>
<dbReference type="Pfam" id="PF05879">
    <property type="entry name" value="RHD3_GTPase"/>
    <property type="match status" value="1"/>
</dbReference>
<dbReference type="GO" id="GO:0003924">
    <property type="term" value="F:GTPase activity"/>
    <property type="evidence" value="ECO:0007669"/>
    <property type="project" value="TreeGrafter"/>
</dbReference>
<accession>A0A4Y7JI27</accession>
<evidence type="ECO:0000256" key="6">
    <source>
        <dbReference type="ARBA" id="ARBA00023134"/>
    </source>
</evidence>
<evidence type="ECO:0000313" key="10">
    <source>
        <dbReference type="EMBL" id="RZC60407.1"/>
    </source>
</evidence>
<dbReference type="PROSITE" id="PS51715">
    <property type="entry name" value="G_GB1_RHD3"/>
    <property type="match status" value="1"/>
</dbReference>
<evidence type="ECO:0000256" key="5">
    <source>
        <dbReference type="ARBA" id="ARBA00022989"/>
    </source>
</evidence>
<keyword evidence="5" id="KW-1133">Transmembrane helix</keyword>
<evidence type="ECO:0000313" key="11">
    <source>
        <dbReference type="Proteomes" id="UP000316621"/>
    </source>
</evidence>
<reference evidence="10 11" key="1">
    <citation type="journal article" date="2018" name="Science">
        <title>The opium poppy genome and morphinan production.</title>
        <authorList>
            <person name="Guo L."/>
            <person name="Winzer T."/>
            <person name="Yang X."/>
            <person name="Li Y."/>
            <person name="Ning Z."/>
            <person name="He Z."/>
            <person name="Teodor R."/>
            <person name="Lu Y."/>
            <person name="Bowser T.A."/>
            <person name="Graham I.A."/>
            <person name="Ye K."/>
        </authorList>
    </citation>
    <scope>NUCLEOTIDE SEQUENCE [LARGE SCALE GENOMIC DNA]</scope>
    <source>
        <strain evidence="11">cv. HN1</strain>
        <tissue evidence="10">Leaves</tissue>
    </source>
</reference>
<dbReference type="Pfam" id="PF20428">
    <property type="entry name" value="Sey1_3HB"/>
    <property type="match status" value="1"/>
</dbReference>
<evidence type="ECO:0000259" key="9">
    <source>
        <dbReference type="PROSITE" id="PS51715"/>
    </source>
</evidence>
<dbReference type="SUPFAM" id="SSF52540">
    <property type="entry name" value="P-loop containing nucleoside triphosphate hydrolases"/>
    <property type="match status" value="1"/>
</dbReference>
<keyword evidence="3" id="KW-0378">Hydrolase</keyword>
<dbReference type="InterPro" id="IPR027417">
    <property type="entry name" value="P-loop_NTPase"/>
</dbReference>
<comment type="similarity">
    <text evidence="8">Belongs to the TRAFAC class dynamin-like GTPase superfamily. GB1/RHD3 GTPase family.</text>
</comment>
<evidence type="ECO:0000256" key="4">
    <source>
        <dbReference type="ARBA" id="ARBA00022824"/>
    </source>
</evidence>
<dbReference type="EMBL" id="CM010719">
    <property type="protein sequence ID" value="RZC60407.1"/>
    <property type="molecule type" value="Genomic_DNA"/>
</dbReference>
<dbReference type="PANTHER" id="PTHR45923">
    <property type="entry name" value="PROTEIN SEY1"/>
    <property type="match status" value="1"/>
</dbReference>
<evidence type="ECO:0000256" key="3">
    <source>
        <dbReference type="ARBA" id="ARBA00022801"/>
    </source>
</evidence>
<gene>
    <name evidence="10" type="ORF">C5167_022163</name>
</gene>
<keyword evidence="7" id="KW-0472">Membrane</keyword>
<evidence type="ECO:0000256" key="1">
    <source>
        <dbReference type="ARBA" id="ARBA00022692"/>
    </source>
</evidence>
<keyword evidence="4" id="KW-0256">Endoplasmic reticulum</keyword>
<dbReference type="GO" id="GO:0016320">
    <property type="term" value="P:endoplasmic reticulum membrane fusion"/>
    <property type="evidence" value="ECO:0007669"/>
    <property type="project" value="TreeGrafter"/>
</dbReference>
<dbReference type="InterPro" id="IPR046758">
    <property type="entry name" value="Sey1/RHD3-like_3HB"/>
</dbReference>
<dbReference type="InterPro" id="IPR030386">
    <property type="entry name" value="G_GB1_RHD3_dom"/>
</dbReference>
<dbReference type="Gene3D" id="3.40.50.300">
    <property type="entry name" value="P-loop containing nucleotide triphosphate hydrolases"/>
    <property type="match status" value="1"/>
</dbReference>
<dbReference type="GO" id="GO:0005783">
    <property type="term" value="C:endoplasmic reticulum"/>
    <property type="evidence" value="ECO:0007669"/>
    <property type="project" value="TreeGrafter"/>
</dbReference>
<protein>
    <recommendedName>
        <fullName evidence="9">GB1/RHD3-type G domain-containing protein</fullName>
    </recommendedName>
</protein>
<evidence type="ECO:0000256" key="8">
    <source>
        <dbReference type="PROSITE-ProRule" id="PRU01052"/>
    </source>
</evidence>
<dbReference type="GO" id="GO:0005525">
    <property type="term" value="F:GTP binding"/>
    <property type="evidence" value="ECO:0007669"/>
    <property type="project" value="UniProtKB-KW"/>
</dbReference>
<keyword evidence="11" id="KW-1185">Reference proteome</keyword>
<name>A0A4Y7JI27_PAPSO</name>